<evidence type="ECO:0000256" key="5">
    <source>
        <dbReference type="ARBA" id="ARBA00023136"/>
    </source>
</evidence>
<keyword evidence="6" id="KW-0175">Coiled coil</keyword>
<feature type="coiled-coil region" evidence="6">
    <location>
        <begin position="9"/>
        <end position="36"/>
    </location>
</feature>
<dbReference type="GO" id="GO:0005525">
    <property type="term" value="F:GTP binding"/>
    <property type="evidence" value="ECO:0007669"/>
    <property type="project" value="UniProtKB-KW"/>
</dbReference>
<feature type="domain" description="Dynamin N-terminal" evidence="7">
    <location>
        <begin position="49"/>
        <end position="226"/>
    </location>
</feature>
<evidence type="ECO:0000313" key="9">
    <source>
        <dbReference type="Proteomes" id="UP000093482"/>
    </source>
</evidence>
<dbReference type="PANTHER" id="PTHR10465:SF0">
    <property type="entry name" value="SARCALUMENIN"/>
    <property type="match status" value="1"/>
</dbReference>
<dbReference type="InterPro" id="IPR045063">
    <property type="entry name" value="Dynamin_N"/>
</dbReference>
<gene>
    <name evidence="8" type="ORF">A6K76_06280</name>
</gene>
<organism evidence="8 9">
    <name type="scientific">Caryophanon latum</name>
    <dbReference type="NCBI Taxonomy" id="33977"/>
    <lineage>
        <taxon>Bacteria</taxon>
        <taxon>Bacillati</taxon>
        <taxon>Bacillota</taxon>
        <taxon>Bacilli</taxon>
        <taxon>Bacillales</taxon>
        <taxon>Caryophanaceae</taxon>
        <taxon>Caryophanon</taxon>
    </lineage>
</organism>
<evidence type="ECO:0000256" key="1">
    <source>
        <dbReference type="ARBA" id="ARBA00004370"/>
    </source>
</evidence>
<evidence type="ECO:0000256" key="4">
    <source>
        <dbReference type="ARBA" id="ARBA00023134"/>
    </source>
</evidence>
<keyword evidence="4" id="KW-0342">GTP-binding</keyword>
<comment type="caution">
    <text evidence="8">The sequence shown here is derived from an EMBL/GenBank/DDBJ whole genome shotgun (WGS) entry which is preliminary data.</text>
</comment>
<evidence type="ECO:0000259" key="7">
    <source>
        <dbReference type="Pfam" id="PF00350"/>
    </source>
</evidence>
<feature type="coiled-coil region" evidence="6">
    <location>
        <begin position="650"/>
        <end position="679"/>
    </location>
</feature>
<proteinExistence type="predicted"/>
<protein>
    <recommendedName>
        <fullName evidence="7">Dynamin N-terminal domain-containing protein</fullName>
    </recommendedName>
</protein>
<evidence type="ECO:0000313" key="8">
    <source>
        <dbReference type="EMBL" id="OCS92489.1"/>
    </source>
</evidence>
<keyword evidence="5" id="KW-0472">Membrane</keyword>
<name>A0A1C0YZC3_9BACL</name>
<keyword evidence="9" id="KW-1185">Reference proteome</keyword>
<sequence>MIQLTRKSFEEMNESIKNILQEARFLEEALILENKEVFVKSLNTSLFKIAVIAPFSTGKSTFINSLLGFDLLSTSILVETAAITTVKYAESPRAEINYNDGSQKVIKNIEDLFEFKEEIRRYTAVNRDNDKFEVEDEISHVDIYWPIDLCKHGIEIVDTPGLFAQYEKHSDITLNILKSVNAVIFLMDPTTIGEVNFMKVIREYVENAKKTTMDNSDKHIFFVVNKIDQYPNAEVEKAYTELKKVLENVVKSPKIFKVSSYFGLMAKMYEDGHITLMDLRKAKNIKFVDHEGFPVSGRSINEKDVRTIKRISNIQSIYDSLVTYFERQYIQKVFQEAQLSKEVLSSTNIKENLNRLNKDISKVAVIGPYNSGKTTFINSLIGNDLLSTSFSENTATITTIKYAESPRAEINYYDKSQVIIHGDQDDLFSFKNELKNYTALIYKDECEVESSISHVDIYGPFDLCRNGVEFIDTPELSISSEEHREFLEFTNTVVFIVDPGHINCQYFVLEYVEKLKRMFIENSNMHIFFVINKIDLYSAKELEKAYNDLKVLLKGIVSAPKIFKVSSYFALKAKMFEEGHISINKLQNSRGIKFVDVEGFPVSGKSISDGDVPTIKRISNIQSIEDSLCMDIEGQNSCLIQEAWQKLNGAIELELEKVAEEIQLEEHRHRKKIKALKDKVKKLNMYSRKEIKSGGLT</sequence>
<feature type="domain" description="Dynamin N-terminal" evidence="7">
    <location>
        <begin position="363"/>
        <end position="544"/>
    </location>
</feature>
<evidence type="ECO:0000256" key="6">
    <source>
        <dbReference type="SAM" id="Coils"/>
    </source>
</evidence>
<keyword evidence="2" id="KW-0547">Nucleotide-binding</keyword>
<evidence type="ECO:0000256" key="2">
    <source>
        <dbReference type="ARBA" id="ARBA00022741"/>
    </source>
</evidence>
<comment type="subcellular location">
    <subcellularLocation>
        <location evidence="1">Membrane</location>
    </subcellularLocation>
</comment>
<dbReference type="SUPFAM" id="SSF52540">
    <property type="entry name" value="P-loop containing nucleoside triphosphate hydrolases"/>
    <property type="match status" value="2"/>
</dbReference>
<dbReference type="AlphaFoldDB" id="A0A1C0YZC3"/>
<dbReference type="EMBL" id="MATO01000015">
    <property type="protein sequence ID" value="OCS92489.1"/>
    <property type="molecule type" value="Genomic_DNA"/>
</dbReference>
<dbReference type="GO" id="GO:0016020">
    <property type="term" value="C:membrane"/>
    <property type="evidence" value="ECO:0007669"/>
    <property type="project" value="UniProtKB-SubCell"/>
</dbReference>
<dbReference type="Gene3D" id="3.40.50.300">
    <property type="entry name" value="P-loop containing nucleotide triphosphate hydrolases"/>
    <property type="match status" value="2"/>
</dbReference>
<dbReference type="Proteomes" id="UP000093482">
    <property type="component" value="Unassembled WGS sequence"/>
</dbReference>
<dbReference type="InterPro" id="IPR027094">
    <property type="entry name" value="Mitofusin_fam"/>
</dbReference>
<dbReference type="PANTHER" id="PTHR10465">
    <property type="entry name" value="TRANSMEMBRANE GTPASE FZO1"/>
    <property type="match status" value="1"/>
</dbReference>
<dbReference type="InterPro" id="IPR027417">
    <property type="entry name" value="P-loop_NTPase"/>
</dbReference>
<reference evidence="8 9" key="1">
    <citation type="submission" date="2016-07" db="EMBL/GenBank/DDBJ databases">
        <title>Caryophanon latum genome sequencing.</title>
        <authorList>
            <person name="Verma A."/>
            <person name="Pal Y."/>
            <person name="Krishnamurthi S."/>
        </authorList>
    </citation>
    <scope>NUCLEOTIDE SEQUENCE [LARGE SCALE GENOMIC DNA]</scope>
    <source>
        <strain evidence="8 9">DSM 14151</strain>
    </source>
</reference>
<dbReference type="GO" id="GO:0003924">
    <property type="term" value="F:GTPase activity"/>
    <property type="evidence" value="ECO:0007669"/>
    <property type="project" value="InterPro"/>
</dbReference>
<dbReference type="Pfam" id="PF00350">
    <property type="entry name" value="Dynamin_N"/>
    <property type="match status" value="2"/>
</dbReference>
<accession>A0A1C0YZC3</accession>
<evidence type="ECO:0000256" key="3">
    <source>
        <dbReference type="ARBA" id="ARBA00022801"/>
    </source>
</evidence>
<dbReference type="OrthoDB" id="435796at2"/>
<keyword evidence="3" id="KW-0378">Hydrolase</keyword>
<dbReference type="RefSeq" id="WP_066462282.1">
    <property type="nucleotide sequence ID" value="NZ_MATO01000015.1"/>
</dbReference>